<dbReference type="STRING" id="1149755.A0A2J6QV49"/>
<organism evidence="2 3">
    <name type="scientific">Hyaloscypha variabilis (strain UAMH 11265 / GT02V1 / F)</name>
    <name type="common">Meliniomyces variabilis</name>
    <dbReference type="NCBI Taxonomy" id="1149755"/>
    <lineage>
        <taxon>Eukaryota</taxon>
        <taxon>Fungi</taxon>
        <taxon>Dikarya</taxon>
        <taxon>Ascomycota</taxon>
        <taxon>Pezizomycotina</taxon>
        <taxon>Leotiomycetes</taxon>
        <taxon>Helotiales</taxon>
        <taxon>Hyaloscyphaceae</taxon>
        <taxon>Hyaloscypha</taxon>
        <taxon>Hyaloscypha variabilis</taxon>
    </lineage>
</organism>
<evidence type="ECO:0000256" key="1">
    <source>
        <dbReference type="SAM" id="MobiDB-lite"/>
    </source>
</evidence>
<feature type="region of interest" description="Disordered" evidence="1">
    <location>
        <begin position="169"/>
        <end position="211"/>
    </location>
</feature>
<dbReference type="GO" id="GO:1990112">
    <property type="term" value="C:RQC complex"/>
    <property type="evidence" value="ECO:0007669"/>
    <property type="project" value="TreeGrafter"/>
</dbReference>
<feature type="region of interest" description="Disordered" evidence="1">
    <location>
        <begin position="1"/>
        <end position="106"/>
    </location>
</feature>
<dbReference type="PANTHER" id="PTHR22684:SF0">
    <property type="entry name" value="RIBOSOME QUALITY CONTROL COMPLEX SUBUNIT TCF25"/>
    <property type="match status" value="1"/>
</dbReference>
<feature type="compositionally biased region" description="Acidic residues" evidence="1">
    <location>
        <begin position="52"/>
        <end position="70"/>
    </location>
</feature>
<reference evidence="2 3" key="1">
    <citation type="submission" date="2016-04" db="EMBL/GenBank/DDBJ databases">
        <title>A degradative enzymes factory behind the ericoid mycorrhizal symbiosis.</title>
        <authorList>
            <consortium name="DOE Joint Genome Institute"/>
            <person name="Martino E."/>
            <person name="Morin E."/>
            <person name="Grelet G."/>
            <person name="Kuo A."/>
            <person name="Kohler A."/>
            <person name="Daghino S."/>
            <person name="Barry K."/>
            <person name="Choi C."/>
            <person name="Cichocki N."/>
            <person name="Clum A."/>
            <person name="Copeland A."/>
            <person name="Hainaut M."/>
            <person name="Haridas S."/>
            <person name="Labutti K."/>
            <person name="Lindquist E."/>
            <person name="Lipzen A."/>
            <person name="Khouja H.-R."/>
            <person name="Murat C."/>
            <person name="Ohm R."/>
            <person name="Olson A."/>
            <person name="Spatafora J."/>
            <person name="Veneault-Fourrey C."/>
            <person name="Henrissat B."/>
            <person name="Grigoriev I."/>
            <person name="Martin F."/>
            <person name="Perotto S."/>
        </authorList>
    </citation>
    <scope>NUCLEOTIDE SEQUENCE [LARGE SCALE GENOMIC DNA]</scope>
    <source>
        <strain evidence="2 3">F</strain>
    </source>
</reference>
<dbReference type="GO" id="GO:1990116">
    <property type="term" value="P:ribosome-associated ubiquitin-dependent protein catabolic process"/>
    <property type="evidence" value="ECO:0007669"/>
    <property type="project" value="TreeGrafter"/>
</dbReference>
<gene>
    <name evidence="2" type="ORF">L207DRAFT_474403</name>
</gene>
<keyword evidence="3" id="KW-1185">Reference proteome</keyword>
<proteinExistence type="predicted"/>
<evidence type="ECO:0000313" key="3">
    <source>
        <dbReference type="Proteomes" id="UP000235786"/>
    </source>
</evidence>
<protein>
    <submittedName>
        <fullName evidence="2">DUF654-domain-containing protein</fullName>
    </submittedName>
</protein>
<dbReference type="Pfam" id="PF04910">
    <property type="entry name" value="Tcf25"/>
    <property type="match status" value="1"/>
</dbReference>
<evidence type="ECO:0000313" key="2">
    <source>
        <dbReference type="EMBL" id="PMD30136.1"/>
    </source>
</evidence>
<dbReference type="GO" id="GO:0072344">
    <property type="term" value="P:rescue of stalled ribosome"/>
    <property type="evidence" value="ECO:0007669"/>
    <property type="project" value="TreeGrafter"/>
</dbReference>
<feature type="compositionally biased region" description="Acidic residues" evidence="1">
    <location>
        <begin position="24"/>
        <end position="33"/>
    </location>
</feature>
<dbReference type="AlphaFoldDB" id="A0A2J6QV49"/>
<feature type="compositionally biased region" description="Acidic residues" evidence="1">
    <location>
        <begin position="684"/>
        <end position="711"/>
    </location>
</feature>
<sequence>MSSRQLRKIQQQRELEQQAKLQAEEEEESEDEPVVATKSKPSLFANLAALQDEAEDEDEEKPEEEEPQDELSDHEPVPAAASKKPKKSKKKKAKNKAKEKQVEEEVYGTGADDIDAALRELDIKPTENGAPAEPAVPVDPEYQRVCALLGVNTQNLKIANEMRNLFGKTAVGGHEDRAERRARQRPRNQPRQVDLETALKGQHAPGKGMPEITLRRNPLIQGKDDWPKGTSGGLTMELVDNKAPDGTFEFRFVHNKTYQALQAAFHGYVEIGDPQNLIGLLTRNPYHISLLIQVSKIAKDQGDHALSADLLERALFTFGRIGITAFINKMSQGKARLDFARPENREFWLAGYQYIKALLMKGTYRTALEWAKLLLSLDPEGDPYCMRFMIHHLALRCHEFQWLLDITPVYNLQIFKESAGSALTPLPMMISQAYAAMALRDGPGCRSYLSEAMQNVPWLFTRLFKELNLDAPKSIWGQEPRTDAESLIAELYVLQTKDLWNTPEATALLMEIAHTIPKADGERFPKIPNTEMTLDVVRFVYLDNRPALMSLVPSQLLHRSNNSDADPLPPDHNIFSYPAQRNAIHGRDGARGGLGDDMFDPLAALARLLPGFRRPEGGNREEQENAINRVLEEIAGGVDDDEEPGNESDEDSEGDERDADVPPGMISRLLNMLWRSGNARVEGESGEGTDDSMPELVDEDAEGEETDDEMPELVNAE</sequence>
<feature type="compositionally biased region" description="Acidic residues" evidence="1">
    <location>
        <begin position="638"/>
        <end position="658"/>
    </location>
</feature>
<dbReference type="InterPro" id="IPR006994">
    <property type="entry name" value="TCF25/Rqc1"/>
</dbReference>
<feature type="region of interest" description="Disordered" evidence="1">
    <location>
        <begin position="678"/>
        <end position="717"/>
    </location>
</feature>
<dbReference type="EMBL" id="KZ613969">
    <property type="protein sequence ID" value="PMD30136.1"/>
    <property type="molecule type" value="Genomic_DNA"/>
</dbReference>
<accession>A0A2J6QV49</accession>
<feature type="compositionally biased region" description="Basic residues" evidence="1">
    <location>
        <begin position="83"/>
        <end position="95"/>
    </location>
</feature>
<name>A0A2J6QV49_HYAVF</name>
<dbReference type="PANTHER" id="PTHR22684">
    <property type="entry name" value="NULP1-RELATED"/>
    <property type="match status" value="1"/>
</dbReference>
<dbReference type="OrthoDB" id="205993at2759"/>
<dbReference type="Proteomes" id="UP000235786">
    <property type="component" value="Unassembled WGS sequence"/>
</dbReference>
<feature type="region of interest" description="Disordered" evidence="1">
    <location>
        <begin position="633"/>
        <end position="666"/>
    </location>
</feature>